<dbReference type="EMBL" id="WIPF01000027">
    <property type="protein sequence ID" value="KAF3225583.1"/>
    <property type="molecule type" value="Genomic_DNA"/>
</dbReference>
<evidence type="ECO:0000313" key="2">
    <source>
        <dbReference type="EMBL" id="KAF3225583.1"/>
    </source>
</evidence>
<reference evidence="2 3" key="1">
    <citation type="submission" date="2019-06" db="EMBL/GenBank/DDBJ databases">
        <authorList>
            <person name="Palmer J.M."/>
        </authorList>
    </citation>
    <scope>NUCLEOTIDE SEQUENCE [LARGE SCALE GENOMIC DNA]</scope>
    <source>
        <strain evidence="2 3">TWF191</strain>
        <strain evidence="1">TWF679</strain>
    </source>
</reference>
<dbReference type="Proteomes" id="UP000483672">
    <property type="component" value="Unassembled WGS sequence"/>
</dbReference>
<comment type="caution">
    <text evidence="2">The sequence shown here is derived from an EMBL/GenBank/DDBJ whole genome shotgun (WGS) entry which is preliminary data.</text>
</comment>
<name>A0A6G1LU51_ORBOL</name>
<dbReference type="EMBL" id="WIWT01000061">
    <property type="protein sequence ID" value="KAF3205957.1"/>
    <property type="molecule type" value="Genomic_DNA"/>
</dbReference>
<protein>
    <submittedName>
        <fullName evidence="2">Uncharacterized protein</fullName>
    </submittedName>
</protein>
<dbReference type="Proteomes" id="UP000614610">
    <property type="component" value="Unassembled WGS sequence"/>
</dbReference>
<dbReference type="AlphaFoldDB" id="A0A6G1LU51"/>
<accession>A0A6G1LU51</accession>
<proteinExistence type="predicted"/>
<evidence type="ECO:0000313" key="1">
    <source>
        <dbReference type="EMBL" id="KAF3205957.1"/>
    </source>
</evidence>
<evidence type="ECO:0000313" key="3">
    <source>
        <dbReference type="Proteomes" id="UP000483672"/>
    </source>
</evidence>
<organism evidence="2 3">
    <name type="scientific">Orbilia oligospora</name>
    <name type="common">Nematode-trapping fungus</name>
    <name type="synonym">Arthrobotrys oligospora</name>
    <dbReference type="NCBI Taxonomy" id="2813651"/>
    <lineage>
        <taxon>Eukaryota</taxon>
        <taxon>Fungi</taxon>
        <taxon>Dikarya</taxon>
        <taxon>Ascomycota</taxon>
        <taxon>Pezizomycotina</taxon>
        <taxon>Orbiliomycetes</taxon>
        <taxon>Orbiliales</taxon>
        <taxon>Orbiliaceae</taxon>
        <taxon>Orbilia</taxon>
    </lineage>
</organism>
<dbReference type="OrthoDB" id="5282002at2759"/>
<sequence>MSLNPNSTTRREFSEHFIGARPPGGADAEYIAVFQATQHLLSLLINHAGMVETENAQQPFMEPAKSKNRVYAMWDFVGRTMGILLNSMRSYSNPGRSQDEAWRDAIGRSQLADMLLQDESRGDSMHRMTWGSGFDTRFPFGDEIKQASTAVVNAAV</sequence>
<gene>
    <name evidence="2" type="ORF">TWF191_005283</name>
    <name evidence="1" type="ORF">TWF679_009136</name>
</gene>